<evidence type="ECO:0000313" key="1">
    <source>
        <dbReference type="EMBL" id="NUZ08465.1"/>
    </source>
</evidence>
<sequence length="46" mass="5012">MSMMMNGMGSTMAVGMGLLCLLVILALVLVTAAAVKYLFFDKRDKR</sequence>
<dbReference type="Proteomes" id="UP000529637">
    <property type="component" value="Unassembled WGS sequence"/>
</dbReference>
<dbReference type="AlphaFoldDB" id="A0A7Y6TYU0"/>
<comment type="caution">
    <text evidence="1">The sequence shown here is derived from an EMBL/GenBank/DDBJ whole genome shotgun (WGS) entry which is preliminary data.</text>
</comment>
<evidence type="ECO:0000313" key="2">
    <source>
        <dbReference type="Proteomes" id="UP000529637"/>
    </source>
</evidence>
<reference evidence="1 2" key="1">
    <citation type="submission" date="2020-06" db="EMBL/GenBank/DDBJ databases">
        <title>Schlegella sp. ID0723 isolated from air conditioner.</title>
        <authorList>
            <person name="Kim D.Y."/>
            <person name="Kim D.-U."/>
        </authorList>
    </citation>
    <scope>NUCLEOTIDE SEQUENCE [LARGE SCALE GENOMIC DNA]</scope>
    <source>
        <strain evidence="1 2">ID0723</strain>
    </source>
</reference>
<name>A0A7Y6TYU0_9BURK</name>
<accession>A0A7Y6TYU0</accession>
<dbReference type="RefSeq" id="WP_176071229.1">
    <property type="nucleotide sequence ID" value="NZ_JABWMJ010000013.1"/>
</dbReference>
<protein>
    <submittedName>
        <fullName evidence="1">Uncharacterized protein</fullName>
    </submittedName>
</protein>
<keyword evidence="2" id="KW-1185">Reference proteome</keyword>
<organism evidence="1 2">
    <name type="scientific">Piscinibacter koreensis</name>
    <dbReference type="NCBI Taxonomy" id="2742824"/>
    <lineage>
        <taxon>Bacteria</taxon>
        <taxon>Pseudomonadati</taxon>
        <taxon>Pseudomonadota</taxon>
        <taxon>Betaproteobacteria</taxon>
        <taxon>Burkholderiales</taxon>
        <taxon>Sphaerotilaceae</taxon>
        <taxon>Piscinibacter</taxon>
    </lineage>
</organism>
<proteinExistence type="predicted"/>
<gene>
    <name evidence="1" type="ORF">HQN59_22195</name>
</gene>
<dbReference type="EMBL" id="JABWMJ010000013">
    <property type="protein sequence ID" value="NUZ08465.1"/>
    <property type="molecule type" value="Genomic_DNA"/>
</dbReference>